<sequence>MVNKKSKTGLSGWLANMFRHTPKTSGVVLKSKEGSNGSNKLDDLLVALHKEAKWEELTWRTIKRW</sequence>
<dbReference type="Proteomes" id="UP001519287">
    <property type="component" value="Unassembled WGS sequence"/>
</dbReference>
<keyword evidence="2" id="KW-1185">Reference proteome</keyword>
<gene>
    <name evidence="1" type="ORF">J2Z66_007413</name>
</gene>
<evidence type="ECO:0000313" key="1">
    <source>
        <dbReference type="EMBL" id="MBP1995771.1"/>
    </source>
</evidence>
<proteinExistence type="predicted"/>
<organism evidence="1 2">
    <name type="scientific">Paenibacillus eucommiae</name>
    <dbReference type="NCBI Taxonomy" id="1355755"/>
    <lineage>
        <taxon>Bacteria</taxon>
        <taxon>Bacillati</taxon>
        <taxon>Bacillota</taxon>
        <taxon>Bacilli</taxon>
        <taxon>Bacillales</taxon>
        <taxon>Paenibacillaceae</taxon>
        <taxon>Paenibacillus</taxon>
    </lineage>
</organism>
<reference evidence="1 2" key="1">
    <citation type="submission" date="2021-03" db="EMBL/GenBank/DDBJ databases">
        <title>Genomic Encyclopedia of Type Strains, Phase IV (KMG-IV): sequencing the most valuable type-strain genomes for metagenomic binning, comparative biology and taxonomic classification.</title>
        <authorList>
            <person name="Goeker M."/>
        </authorList>
    </citation>
    <scope>NUCLEOTIDE SEQUENCE [LARGE SCALE GENOMIC DNA]</scope>
    <source>
        <strain evidence="1 2">DSM 26048</strain>
    </source>
</reference>
<comment type="caution">
    <text evidence="1">The sequence shown here is derived from an EMBL/GenBank/DDBJ whole genome shotgun (WGS) entry which is preliminary data.</text>
</comment>
<dbReference type="EMBL" id="JAGGLB010000038">
    <property type="protein sequence ID" value="MBP1995771.1"/>
    <property type="molecule type" value="Genomic_DNA"/>
</dbReference>
<name>A0ABS4J9M0_9BACL</name>
<accession>A0ABS4J9M0</accession>
<dbReference type="RefSeq" id="WP_209977590.1">
    <property type="nucleotide sequence ID" value="NZ_JAGGLB010000038.1"/>
</dbReference>
<evidence type="ECO:0000313" key="2">
    <source>
        <dbReference type="Proteomes" id="UP001519287"/>
    </source>
</evidence>
<protein>
    <submittedName>
        <fullName evidence="1">RNA:NAD 2'-phosphotransferase (TPT1/KptA family)</fullName>
    </submittedName>
</protein>